<dbReference type="Proteomes" id="UP000887575">
    <property type="component" value="Unassembled WGS sequence"/>
</dbReference>
<name>A0AAF3FB27_9BILA</name>
<accession>A0AAF3FB27</accession>
<feature type="coiled-coil region" evidence="1">
    <location>
        <begin position="273"/>
        <end position="328"/>
    </location>
</feature>
<evidence type="ECO:0000256" key="2">
    <source>
        <dbReference type="SAM" id="MobiDB-lite"/>
    </source>
</evidence>
<evidence type="ECO:0000313" key="4">
    <source>
        <dbReference type="WBParaSite" id="MBELARI_LOCUS4154"/>
    </source>
</evidence>
<feature type="region of interest" description="Disordered" evidence="2">
    <location>
        <begin position="231"/>
        <end position="254"/>
    </location>
</feature>
<protein>
    <submittedName>
        <fullName evidence="4">C2H2-type domain-containing protein</fullName>
    </submittedName>
</protein>
<keyword evidence="3" id="KW-1185">Reference proteome</keyword>
<reference evidence="4" key="1">
    <citation type="submission" date="2024-02" db="UniProtKB">
        <authorList>
            <consortium name="WormBaseParasite"/>
        </authorList>
    </citation>
    <scope>IDENTIFICATION</scope>
</reference>
<organism evidence="3 4">
    <name type="scientific">Mesorhabditis belari</name>
    <dbReference type="NCBI Taxonomy" id="2138241"/>
    <lineage>
        <taxon>Eukaryota</taxon>
        <taxon>Metazoa</taxon>
        <taxon>Ecdysozoa</taxon>
        <taxon>Nematoda</taxon>
        <taxon>Chromadorea</taxon>
        <taxon>Rhabditida</taxon>
        <taxon>Rhabditina</taxon>
        <taxon>Rhabditomorpha</taxon>
        <taxon>Rhabditoidea</taxon>
        <taxon>Rhabditidae</taxon>
        <taxon>Mesorhabditinae</taxon>
        <taxon>Mesorhabditis</taxon>
    </lineage>
</organism>
<evidence type="ECO:0000256" key="1">
    <source>
        <dbReference type="SAM" id="Coils"/>
    </source>
</evidence>
<sequence length="336" mass="38502">MMNSFLQDLWNNDNRGKRFHRQQNGQSGSPAITCKHCGNSVRITKTNGPSKVRHLLDHAKWHLDHRPIGCPFCEYTAKEGTTVRAHLRSIHKTNVDPIDNSNEEPYRSELFEKTKEYFPQFSETLNVYYENVKNGVTSRGQSRRTRASLNSNFSIDYAPLIQASLLAQGGSRKSPAIDDFNEDNEALETSISDVQRLLFGAPPLKLSKEEVEDDDCLITSHLNLMARQMIESRQSPATSRAESEQPRQEAKEKPFKLPLCQESPEAVDVHEMLKASQEENKRLRVEMEKMKEENAQVMSLLGQTQAKKAQYKREKALMKEELEILRKRCPDVVELD</sequence>
<dbReference type="AlphaFoldDB" id="A0AAF3FB27"/>
<keyword evidence="1" id="KW-0175">Coiled coil</keyword>
<evidence type="ECO:0000313" key="3">
    <source>
        <dbReference type="Proteomes" id="UP000887575"/>
    </source>
</evidence>
<feature type="compositionally biased region" description="Polar residues" evidence="2">
    <location>
        <begin position="231"/>
        <end position="240"/>
    </location>
</feature>
<dbReference type="WBParaSite" id="MBELARI_LOCUS4154">
    <property type="protein sequence ID" value="MBELARI_LOCUS4154"/>
    <property type="gene ID" value="MBELARI_LOCUS4154"/>
</dbReference>
<proteinExistence type="predicted"/>
<feature type="compositionally biased region" description="Basic and acidic residues" evidence="2">
    <location>
        <begin position="241"/>
        <end position="254"/>
    </location>
</feature>
<dbReference type="Gene3D" id="3.30.160.60">
    <property type="entry name" value="Classic Zinc Finger"/>
    <property type="match status" value="1"/>
</dbReference>